<dbReference type="Proteomes" id="UP001321486">
    <property type="component" value="Chromosome"/>
</dbReference>
<sequence>MHKVNDRSRGATNPYENARGFWGRVNRFLYPIAGPASLGAGHPEGPYVPPADPACPVCGELMADHTIVRRSDNRSSSLECPRPR</sequence>
<gene>
    <name evidence="1" type="ORF">GCM10025867_44680</name>
</gene>
<accession>A0ABM8GUR9</accession>
<keyword evidence="2" id="KW-1185">Reference proteome</keyword>
<protein>
    <recommendedName>
        <fullName evidence="3">Type IV secretion protein Rhs</fullName>
    </recommendedName>
</protein>
<dbReference type="EMBL" id="AP027732">
    <property type="protein sequence ID" value="BDZ52227.1"/>
    <property type="molecule type" value="Genomic_DNA"/>
</dbReference>
<organism evidence="1 2">
    <name type="scientific">Frondihabitans sucicola</name>
    <dbReference type="NCBI Taxonomy" id="1268041"/>
    <lineage>
        <taxon>Bacteria</taxon>
        <taxon>Bacillati</taxon>
        <taxon>Actinomycetota</taxon>
        <taxon>Actinomycetes</taxon>
        <taxon>Micrococcales</taxon>
        <taxon>Microbacteriaceae</taxon>
        <taxon>Frondihabitans</taxon>
    </lineage>
</organism>
<dbReference type="RefSeq" id="WP_286344840.1">
    <property type="nucleotide sequence ID" value="NZ_AP027732.1"/>
</dbReference>
<reference evidence="2" key="1">
    <citation type="journal article" date="2019" name="Int. J. Syst. Evol. Microbiol.">
        <title>The Global Catalogue of Microorganisms (GCM) 10K type strain sequencing project: providing services to taxonomists for standard genome sequencing and annotation.</title>
        <authorList>
            <consortium name="The Broad Institute Genomics Platform"/>
            <consortium name="The Broad Institute Genome Sequencing Center for Infectious Disease"/>
            <person name="Wu L."/>
            <person name="Ma J."/>
        </authorList>
    </citation>
    <scope>NUCLEOTIDE SEQUENCE [LARGE SCALE GENOMIC DNA]</scope>
    <source>
        <strain evidence="2">NBRC 108728</strain>
    </source>
</reference>
<evidence type="ECO:0008006" key="3">
    <source>
        <dbReference type="Google" id="ProtNLM"/>
    </source>
</evidence>
<evidence type="ECO:0000313" key="1">
    <source>
        <dbReference type="EMBL" id="BDZ52227.1"/>
    </source>
</evidence>
<name>A0ABM8GUR9_9MICO</name>
<proteinExistence type="predicted"/>
<evidence type="ECO:0000313" key="2">
    <source>
        <dbReference type="Proteomes" id="UP001321486"/>
    </source>
</evidence>